<feature type="compositionally biased region" description="Polar residues" evidence="1">
    <location>
        <begin position="154"/>
        <end position="173"/>
    </location>
</feature>
<dbReference type="GeneID" id="100904139"/>
<feature type="signal peptide" evidence="2">
    <location>
        <begin position="1"/>
        <end position="17"/>
    </location>
</feature>
<dbReference type="KEGG" id="goe:100904139"/>
<feature type="compositionally biased region" description="Basic and acidic residues" evidence="1">
    <location>
        <begin position="604"/>
        <end position="617"/>
    </location>
</feature>
<protein>
    <submittedName>
        <fullName evidence="5">Uncharacterized protein LOC100904139</fullName>
    </submittedName>
</protein>
<dbReference type="SUPFAM" id="SSF57625">
    <property type="entry name" value="Invertebrate chitin-binding proteins"/>
    <property type="match status" value="2"/>
</dbReference>
<dbReference type="GO" id="GO:0008061">
    <property type="term" value="F:chitin binding"/>
    <property type="evidence" value="ECO:0007669"/>
    <property type="project" value="InterPro"/>
</dbReference>
<dbReference type="PANTHER" id="PTHR22933">
    <property type="entry name" value="FI18007P1-RELATED"/>
    <property type="match status" value="1"/>
</dbReference>
<dbReference type="InterPro" id="IPR002557">
    <property type="entry name" value="Chitin-bd_dom"/>
</dbReference>
<evidence type="ECO:0000313" key="5">
    <source>
        <dbReference type="RefSeq" id="XP_003744684.1"/>
    </source>
</evidence>
<feature type="domain" description="Chitin-binding type-2" evidence="3">
    <location>
        <begin position="242"/>
        <end position="307"/>
    </location>
</feature>
<feature type="compositionally biased region" description="Polar residues" evidence="1">
    <location>
        <begin position="485"/>
        <end position="494"/>
    </location>
</feature>
<dbReference type="SMART" id="SM00494">
    <property type="entry name" value="ChtBD2"/>
    <property type="match status" value="2"/>
</dbReference>
<feature type="compositionally biased region" description="Basic and acidic residues" evidence="1">
    <location>
        <begin position="566"/>
        <end position="588"/>
    </location>
</feature>
<feature type="compositionally biased region" description="Basic and acidic residues" evidence="1">
    <location>
        <begin position="528"/>
        <end position="540"/>
    </location>
</feature>
<sequence length="816" mass="89984">MKSSVALLALIAGAAFGRLMNLPSGAEYLLDHMETSFSCSGRAGYFADEEHHCRVYHLCTQLGQGVQHYSFVCGNHTIFDQLSLTCRYPEDSVPCEYATYFSYVNERIGSPHNLHYEGDIERAAPYTTERYDHFLFDQKPTEEGRSDGQEYQEVEQSSGQQSDFAQESESQSDFAHRFDPQSDFADPSEPQSDYVQHFEAQSDSVQQFDSQPVGFYIGCASSQSTLQLPAGAELLLGPIRTSFQCPMAYGYYADADNDCRVFHVCNPVQRGDRLKVEKYSFICGNLTVFDQLSQTCTFPNNAIPCGNAAEFFYLNERIGVEKAFFHADEDIAAAAKLVPLFGRYADSPTQNGRPGGKPLGFKGKAFFTNRDRKPAQSVREDLNVSEIDIRPGNNRLRLPLDGASLNLRKKSRTRPVRGKKAAGRRRSSTPSFGKLPGYGNRLNLDVINFRDNDFNVKRLELMSGQRKSRQRTAQQTRHQAERKTVTNQERQTAESFGEPHIDNRYALTTKAPSNQRTSVLGDSDESDDKPPSAKGADELPKPSTASTPRKQTEAPTTTHGANIDAKAVDDTKTQPRLVREKSDTKEMPNRSSAELVTKPPSKKSQPESELKETDRVIPAKTPAPIKLSAAAKSSGQKQTPTKSTSAVKKVSKKTEGSHQGGKIKKRVPSKVGVSETAGKPNSESTAPLKPKASDTAGAPQATRKQTKILSTAAPAVSTTPSAQETSTPSSKSVQYRIEERYDIVPGSECHFNNNPRHWNGHDVSPPVDPDAIGEGVEKPGCRIVQIDGGTEISEYKLPDDRGYDTSSVGNYFKHND</sequence>
<keyword evidence="2" id="KW-0732">Signal</keyword>
<feature type="region of interest" description="Disordered" evidence="1">
    <location>
        <begin position="461"/>
        <end position="734"/>
    </location>
</feature>
<feature type="compositionally biased region" description="Polar residues" evidence="1">
    <location>
        <begin position="543"/>
        <end position="560"/>
    </location>
</feature>
<feature type="compositionally biased region" description="Polar residues" evidence="1">
    <location>
        <begin position="189"/>
        <end position="201"/>
    </location>
</feature>
<feature type="compositionally biased region" description="Low complexity" evidence="1">
    <location>
        <begin position="710"/>
        <end position="722"/>
    </location>
</feature>
<feature type="compositionally biased region" description="Polar residues" evidence="1">
    <location>
        <begin position="631"/>
        <end position="640"/>
    </location>
</feature>
<dbReference type="Gene3D" id="2.170.140.10">
    <property type="entry name" value="Chitin binding domain"/>
    <property type="match status" value="2"/>
</dbReference>
<keyword evidence="4" id="KW-1185">Reference proteome</keyword>
<proteinExistence type="predicted"/>
<feature type="compositionally biased region" description="Polar residues" evidence="1">
    <location>
        <begin position="510"/>
        <end position="520"/>
    </location>
</feature>
<dbReference type="RefSeq" id="XP_003744684.1">
    <property type="nucleotide sequence ID" value="XM_003744636.1"/>
</dbReference>
<feature type="compositionally biased region" description="Polar residues" evidence="1">
    <location>
        <begin position="723"/>
        <end position="733"/>
    </location>
</feature>
<feature type="compositionally biased region" description="Basic and acidic residues" evidence="1">
    <location>
        <begin position="139"/>
        <end position="148"/>
    </location>
</feature>
<feature type="compositionally biased region" description="Basic residues" evidence="1">
    <location>
        <begin position="407"/>
        <end position="427"/>
    </location>
</feature>
<feature type="domain" description="Chitin-binding type-2" evidence="3">
    <location>
        <begin position="36"/>
        <end position="97"/>
    </location>
</feature>
<feature type="region of interest" description="Disordered" evidence="1">
    <location>
        <begin position="139"/>
        <end position="201"/>
    </location>
</feature>
<accession>A0AAJ6QUW7</accession>
<dbReference type="InterPro" id="IPR036508">
    <property type="entry name" value="Chitin-bd_dom_sf"/>
</dbReference>
<dbReference type="Pfam" id="PF01607">
    <property type="entry name" value="CBM_14"/>
    <property type="match status" value="2"/>
</dbReference>
<dbReference type="PANTHER" id="PTHR22933:SF43">
    <property type="entry name" value="LP10131P"/>
    <property type="match status" value="1"/>
</dbReference>
<gene>
    <name evidence="5" type="primary">LOC100904139</name>
</gene>
<evidence type="ECO:0000256" key="1">
    <source>
        <dbReference type="SAM" id="MobiDB-lite"/>
    </source>
</evidence>
<dbReference type="AlphaFoldDB" id="A0AAJ6QUW7"/>
<feature type="chain" id="PRO_5042500291" evidence="2">
    <location>
        <begin position="18"/>
        <end position="816"/>
    </location>
</feature>
<feature type="compositionally biased region" description="Basic and acidic residues" evidence="1">
    <location>
        <begin position="793"/>
        <end position="803"/>
    </location>
</feature>
<dbReference type="PROSITE" id="PS50940">
    <property type="entry name" value="CHIT_BIND_II"/>
    <property type="match status" value="2"/>
</dbReference>
<dbReference type="GO" id="GO:0005576">
    <property type="term" value="C:extracellular region"/>
    <property type="evidence" value="ECO:0007669"/>
    <property type="project" value="InterPro"/>
</dbReference>
<evidence type="ECO:0000259" key="3">
    <source>
        <dbReference type="PROSITE" id="PS50940"/>
    </source>
</evidence>
<evidence type="ECO:0000313" key="4">
    <source>
        <dbReference type="Proteomes" id="UP000694867"/>
    </source>
</evidence>
<reference evidence="5" key="1">
    <citation type="submission" date="2025-08" db="UniProtKB">
        <authorList>
            <consortium name="RefSeq"/>
        </authorList>
    </citation>
    <scope>IDENTIFICATION</scope>
</reference>
<feature type="region of interest" description="Disordered" evidence="1">
    <location>
        <begin position="755"/>
        <end position="816"/>
    </location>
</feature>
<evidence type="ECO:0000256" key="2">
    <source>
        <dbReference type="SAM" id="SignalP"/>
    </source>
</evidence>
<feature type="region of interest" description="Disordered" evidence="1">
    <location>
        <begin position="402"/>
        <end position="438"/>
    </location>
</feature>
<dbReference type="InterPro" id="IPR052976">
    <property type="entry name" value="Scoloptoxin-like"/>
</dbReference>
<name>A0AAJ6QUW7_9ACAR</name>
<organism evidence="4 5">
    <name type="scientific">Galendromus occidentalis</name>
    <name type="common">western predatory mite</name>
    <dbReference type="NCBI Taxonomy" id="34638"/>
    <lineage>
        <taxon>Eukaryota</taxon>
        <taxon>Metazoa</taxon>
        <taxon>Ecdysozoa</taxon>
        <taxon>Arthropoda</taxon>
        <taxon>Chelicerata</taxon>
        <taxon>Arachnida</taxon>
        <taxon>Acari</taxon>
        <taxon>Parasitiformes</taxon>
        <taxon>Mesostigmata</taxon>
        <taxon>Gamasina</taxon>
        <taxon>Phytoseioidea</taxon>
        <taxon>Phytoseiidae</taxon>
        <taxon>Typhlodrominae</taxon>
        <taxon>Galendromus</taxon>
    </lineage>
</organism>
<dbReference type="Proteomes" id="UP000694867">
    <property type="component" value="Unplaced"/>
</dbReference>